<dbReference type="PANTHER" id="PTHR10155">
    <property type="entry name" value="PHOSPHATIDYLINOSITOL 3-KINASE REGULATORY SUBUNIT"/>
    <property type="match status" value="1"/>
</dbReference>
<evidence type="ECO:0000313" key="9">
    <source>
        <dbReference type="Proteomes" id="UP001175271"/>
    </source>
</evidence>
<dbReference type="PANTHER" id="PTHR10155:SF32">
    <property type="entry name" value="LP02169P"/>
    <property type="match status" value="1"/>
</dbReference>
<feature type="domain" description="SOCS box" evidence="7">
    <location>
        <begin position="310"/>
        <end position="363"/>
    </location>
</feature>
<evidence type="ECO:0000256" key="5">
    <source>
        <dbReference type="PROSITE-ProRule" id="PRU00191"/>
    </source>
</evidence>
<dbReference type="GO" id="GO:0035556">
    <property type="term" value="P:intracellular signal transduction"/>
    <property type="evidence" value="ECO:0007669"/>
    <property type="project" value="InterPro"/>
</dbReference>
<keyword evidence="3" id="KW-0833">Ubl conjugation pathway</keyword>
<dbReference type="Proteomes" id="UP001175271">
    <property type="component" value="Unassembled WGS sequence"/>
</dbReference>
<dbReference type="GO" id="GO:0046935">
    <property type="term" value="F:1-phosphatidylinositol-3-kinase regulator activity"/>
    <property type="evidence" value="ECO:0007669"/>
    <property type="project" value="TreeGrafter"/>
</dbReference>
<dbReference type="GO" id="GO:0046854">
    <property type="term" value="P:phosphatidylinositol phosphate biosynthetic process"/>
    <property type="evidence" value="ECO:0007669"/>
    <property type="project" value="TreeGrafter"/>
</dbReference>
<evidence type="ECO:0000256" key="3">
    <source>
        <dbReference type="ARBA" id="ARBA00022786"/>
    </source>
</evidence>
<evidence type="ECO:0000259" key="7">
    <source>
        <dbReference type="PROSITE" id="PS50225"/>
    </source>
</evidence>
<organism evidence="8 9">
    <name type="scientific">Steinernema hermaphroditum</name>
    <dbReference type="NCBI Taxonomy" id="289476"/>
    <lineage>
        <taxon>Eukaryota</taxon>
        <taxon>Metazoa</taxon>
        <taxon>Ecdysozoa</taxon>
        <taxon>Nematoda</taxon>
        <taxon>Chromadorea</taxon>
        <taxon>Rhabditida</taxon>
        <taxon>Tylenchina</taxon>
        <taxon>Panagrolaimomorpha</taxon>
        <taxon>Strongyloidoidea</taxon>
        <taxon>Steinernematidae</taxon>
        <taxon>Steinernema</taxon>
    </lineage>
</organism>
<keyword evidence="4 5" id="KW-0727">SH2 domain</keyword>
<comment type="caution">
    <text evidence="8">The sequence shown here is derived from an EMBL/GenBank/DDBJ whole genome shotgun (WGS) entry which is preliminary data.</text>
</comment>
<dbReference type="CDD" id="cd03587">
    <property type="entry name" value="SOCS"/>
    <property type="match status" value="1"/>
</dbReference>
<proteinExistence type="predicted"/>
<dbReference type="GO" id="GO:0009968">
    <property type="term" value="P:negative regulation of signal transduction"/>
    <property type="evidence" value="ECO:0007669"/>
    <property type="project" value="UniProtKB-KW"/>
</dbReference>
<name>A0AA39MA67_9BILA</name>
<reference evidence="8" key="1">
    <citation type="submission" date="2023-06" db="EMBL/GenBank/DDBJ databases">
        <title>Genomic analysis of the entomopathogenic nematode Steinernema hermaphroditum.</title>
        <authorList>
            <person name="Schwarz E.M."/>
            <person name="Heppert J.K."/>
            <person name="Baniya A."/>
            <person name="Schwartz H.T."/>
            <person name="Tan C.-H."/>
            <person name="Antoshechkin I."/>
            <person name="Sternberg P.W."/>
            <person name="Goodrich-Blair H."/>
            <person name="Dillman A.R."/>
        </authorList>
    </citation>
    <scope>NUCLEOTIDE SEQUENCE</scope>
    <source>
        <strain evidence="8">PS9179</strain>
        <tissue evidence="8">Whole animal</tissue>
    </source>
</reference>
<evidence type="ECO:0008006" key="10">
    <source>
        <dbReference type="Google" id="ProtNLM"/>
    </source>
</evidence>
<evidence type="ECO:0000259" key="6">
    <source>
        <dbReference type="PROSITE" id="PS50001"/>
    </source>
</evidence>
<dbReference type="GO" id="GO:0005942">
    <property type="term" value="C:phosphatidylinositol 3-kinase complex"/>
    <property type="evidence" value="ECO:0007669"/>
    <property type="project" value="TreeGrafter"/>
</dbReference>
<dbReference type="InterPro" id="IPR036036">
    <property type="entry name" value="SOCS_box-like_dom_sf"/>
</dbReference>
<dbReference type="Pfam" id="PF00017">
    <property type="entry name" value="SH2"/>
    <property type="match status" value="1"/>
</dbReference>
<dbReference type="AlphaFoldDB" id="A0AA39MA67"/>
<dbReference type="SMART" id="SM00969">
    <property type="entry name" value="SOCS_box"/>
    <property type="match status" value="1"/>
</dbReference>
<dbReference type="SMART" id="SM00252">
    <property type="entry name" value="SH2"/>
    <property type="match status" value="1"/>
</dbReference>
<evidence type="ECO:0000256" key="4">
    <source>
        <dbReference type="ARBA" id="ARBA00022999"/>
    </source>
</evidence>
<dbReference type="InterPro" id="IPR000980">
    <property type="entry name" value="SH2"/>
</dbReference>
<gene>
    <name evidence="8" type="ORF">QR680_009678</name>
</gene>
<dbReference type="SUPFAM" id="SSF158235">
    <property type="entry name" value="SOCS box-like"/>
    <property type="match status" value="1"/>
</dbReference>
<dbReference type="Pfam" id="PF07525">
    <property type="entry name" value="SOCS_box"/>
    <property type="match status" value="1"/>
</dbReference>
<keyword evidence="1" id="KW-0341">Growth regulation</keyword>
<evidence type="ECO:0000256" key="1">
    <source>
        <dbReference type="ARBA" id="ARBA00022604"/>
    </source>
</evidence>
<sequence length="367" mass="41755">MPKLQSVGRYTMDLKHRKSSCRLFTSVYSFWFEDGLVAGAPFEALKENPVESPLRTLALNVVSQRTHFPFASRATLSVLGDHPPRCRSRRTEMETRGQEEERFVDYVDRPVSRSDSENRKFPLKCDQIQCEQNLIARLFSAQLLVDVEEVYSLHYKDELTWIDHTTGSTRMSVAAAIDGPSTSSLSPASALRDSFSAELSQLKKCPWYWGSLSAREAERILRKQPPGTFFVRDSLSDRYIFSISYRVEKGRCAHSRVARHHGEYCLGGPTSLVRASTLPEFVEKILALGQQQLAMMSHAGPQIDHLERLDLKTPLSRKLFVPSLQNLCRHSIRERLDVGVERKVDSLPLPPNLKRYVLAENYLSPLS</sequence>
<dbReference type="PROSITE" id="PS50225">
    <property type="entry name" value="SOCS"/>
    <property type="match status" value="1"/>
</dbReference>
<keyword evidence="9" id="KW-1185">Reference proteome</keyword>
<dbReference type="SUPFAM" id="SSF55550">
    <property type="entry name" value="SH2 domain"/>
    <property type="match status" value="1"/>
</dbReference>
<dbReference type="InterPro" id="IPR036860">
    <property type="entry name" value="SH2_dom_sf"/>
</dbReference>
<accession>A0AA39MA67</accession>
<feature type="domain" description="SH2" evidence="6">
    <location>
        <begin position="207"/>
        <end position="315"/>
    </location>
</feature>
<dbReference type="EMBL" id="JAUCMV010000001">
    <property type="protein sequence ID" value="KAK0426378.1"/>
    <property type="molecule type" value="Genomic_DNA"/>
</dbReference>
<protein>
    <recommendedName>
        <fullName evidence="10">Cytokine-inducible SH2-containing protein</fullName>
    </recommendedName>
</protein>
<evidence type="ECO:0000313" key="8">
    <source>
        <dbReference type="EMBL" id="KAK0426378.1"/>
    </source>
</evidence>
<dbReference type="PROSITE" id="PS50001">
    <property type="entry name" value="SH2"/>
    <property type="match status" value="1"/>
</dbReference>
<dbReference type="SMART" id="SM00253">
    <property type="entry name" value="SOCS"/>
    <property type="match status" value="1"/>
</dbReference>
<keyword evidence="2" id="KW-0734">Signal transduction inhibitor</keyword>
<dbReference type="InterPro" id="IPR001496">
    <property type="entry name" value="SOCS_box"/>
</dbReference>
<evidence type="ECO:0000256" key="2">
    <source>
        <dbReference type="ARBA" id="ARBA00022700"/>
    </source>
</evidence>
<dbReference type="Gene3D" id="3.30.505.10">
    <property type="entry name" value="SH2 domain"/>
    <property type="match status" value="1"/>
</dbReference>